<evidence type="ECO:0000256" key="5">
    <source>
        <dbReference type="ARBA" id="ARBA00022989"/>
    </source>
</evidence>
<proteinExistence type="inferred from homology"/>
<dbReference type="AlphaFoldDB" id="A0A2C9W8D1"/>
<dbReference type="OMA" id="RVTEWSN"/>
<gene>
    <name evidence="8" type="ORF">MANES_03G177100v8</name>
</gene>
<organism evidence="8 9">
    <name type="scientific">Manihot esculenta</name>
    <name type="common">Cassava</name>
    <name type="synonym">Jatropha manihot</name>
    <dbReference type="NCBI Taxonomy" id="3983"/>
    <lineage>
        <taxon>Eukaryota</taxon>
        <taxon>Viridiplantae</taxon>
        <taxon>Streptophyta</taxon>
        <taxon>Embryophyta</taxon>
        <taxon>Tracheophyta</taxon>
        <taxon>Spermatophyta</taxon>
        <taxon>Magnoliopsida</taxon>
        <taxon>eudicotyledons</taxon>
        <taxon>Gunneridae</taxon>
        <taxon>Pentapetalae</taxon>
        <taxon>rosids</taxon>
        <taxon>fabids</taxon>
        <taxon>Malpighiales</taxon>
        <taxon>Euphorbiaceae</taxon>
        <taxon>Crotonoideae</taxon>
        <taxon>Manihoteae</taxon>
        <taxon>Manihot</taxon>
    </lineage>
</organism>
<dbReference type="InterPro" id="IPR006716">
    <property type="entry name" value="ERG2_sigma1_rcpt-like"/>
</dbReference>
<evidence type="ECO:0000256" key="1">
    <source>
        <dbReference type="ARBA" id="ARBA00004586"/>
    </source>
</evidence>
<dbReference type="GO" id="GO:0005783">
    <property type="term" value="C:endoplasmic reticulum"/>
    <property type="evidence" value="ECO:0000318"/>
    <property type="project" value="GO_Central"/>
</dbReference>
<dbReference type="Gramene" id="Manes.03G177100.1.v8.1">
    <property type="protein sequence ID" value="Manes.03G177100.1.v8.1.CDS"/>
    <property type="gene ID" value="Manes.03G177100.v8.1"/>
</dbReference>
<accession>A0A2C9W8D1</accession>
<dbReference type="EMBL" id="CM004389">
    <property type="protein sequence ID" value="OAY55745.1"/>
    <property type="molecule type" value="Genomic_DNA"/>
</dbReference>
<evidence type="ECO:0000256" key="6">
    <source>
        <dbReference type="ARBA" id="ARBA00023136"/>
    </source>
</evidence>
<protein>
    <recommendedName>
        <fullName evidence="10">ERG2/sigma1 receptor-like protein</fullName>
    </recommendedName>
</protein>
<evidence type="ECO:0000256" key="7">
    <source>
        <dbReference type="SAM" id="Phobius"/>
    </source>
</evidence>
<keyword evidence="5 7" id="KW-1133">Transmembrane helix</keyword>
<feature type="transmembrane region" description="Helical" evidence="7">
    <location>
        <begin position="118"/>
        <end position="137"/>
    </location>
</feature>
<dbReference type="PANTHER" id="PTHR10868">
    <property type="entry name" value="SIGMA 1-TYPE OPIOID RECEPTOR-RELATED"/>
    <property type="match status" value="1"/>
</dbReference>
<evidence type="ECO:0000256" key="2">
    <source>
        <dbReference type="ARBA" id="ARBA00007141"/>
    </source>
</evidence>
<evidence type="ECO:0000256" key="4">
    <source>
        <dbReference type="ARBA" id="ARBA00022824"/>
    </source>
</evidence>
<dbReference type="PANTHER" id="PTHR10868:SF1">
    <property type="entry name" value="SIGMA NON-OPIOID INTRACELLULAR RECEPTOR 1"/>
    <property type="match status" value="1"/>
</dbReference>
<keyword evidence="4" id="KW-0256">Endoplasmic reticulum</keyword>
<evidence type="ECO:0000313" key="9">
    <source>
        <dbReference type="Proteomes" id="UP000091857"/>
    </source>
</evidence>
<evidence type="ECO:0000313" key="8">
    <source>
        <dbReference type="EMBL" id="OAY55745.1"/>
    </source>
</evidence>
<reference evidence="9" key="1">
    <citation type="journal article" date="2016" name="Nat. Biotechnol.">
        <title>Sequencing wild and cultivated cassava and related species reveals extensive interspecific hybridization and genetic diversity.</title>
        <authorList>
            <person name="Bredeson J.V."/>
            <person name="Lyons J.B."/>
            <person name="Prochnik S.E."/>
            <person name="Wu G.A."/>
            <person name="Ha C.M."/>
            <person name="Edsinger-Gonzales E."/>
            <person name="Grimwood J."/>
            <person name="Schmutz J."/>
            <person name="Rabbi I.Y."/>
            <person name="Egesi C."/>
            <person name="Nauluvula P."/>
            <person name="Lebot V."/>
            <person name="Ndunguru J."/>
            <person name="Mkamilo G."/>
            <person name="Bart R.S."/>
            <person name="Setter T.L."/>
            <person name="Gleadow R.M."/>
            <person name="Kulakow P."/>
            <person name="Ferguson M.E."/>
            <person name="Rounsley S."/>
            <person name="Rokhsar D.S."/>
        </authorList>
    </citation>
    <scope>NUCLEOTIDE SEQUENCE [LARGE SCALE GENOMIC DNA]</scope>
    <source>
        <strain evidence="9">cv. AM560-2</strain>
    </source>
</reference>
<dbReference type="Proteomes" id="UP000091857">
    <property type="component" value="Chromosome 3"/>
</dbReference>
<comment type="caution">
    <text evidence="8">The sequence shown here is derived from an EMBL/GenBank/DDBJ whole genome shotgun (WGS) entry which is preliminary data.</text>
</comment>
<sequence length="350" mass="39363">MKLNQATASSSARSSTTTATMEERDSCYYPGCRKDANCNCDICLASINATLDLMSVNRSSLAKFSSSRPNIERTPLSFSPSILSTPISNSCPRMESPLLKSTAKLNLSDIRDKKKRNWGYVGAFSRLVLGLSLLFIAETGFSRGLCGVLRPALSPDIVRKIGARSRFVQDLTGSLRFMENELKRFVADGKVSNCSHMHSIWKMDQDGVLLNSRCELYKSAVEEVSIWGWPLQTAGLLKTGFSTRYFSLLSGRFTEWSDGMIGYSTRKGNTSWVQRKWGASVVQLDPGTWILEYRRSSLLDCSRLSSSAAELFKYQMSKMIRRMNQEFWLLSALKDRFDENIMGHHIKIPT</sequence>
<dbReference type="OrthoDB" id="347124at2759"/>
<dbReference type="GO" id="GO:0005789">
    <property type="term" value="C:endoplasmic reticulum membrane"/>
    <property type="evidence" value="ECO:0007669"/>
    <property type="project" value="UniProtKB-SubCell"/>
</dbReference>
<name>A0A2C9W8D1_MANES</name>
<keyword evidence="6 7" id="KW-0472">Membrane</keyword>
<evidence type="ECO:0000256" key="3">
    <source>
        <dbReference type="ARBA" id="ARBA00022692"/>
    </source>
</evidence>
<dbReference type="STRING" id="3983.A0A2C9W8D1"/>
<evidence type="ECO:0008006" key="10">
    <source>
        <dbReference type="Google" id="ProtNLM"/>
    </source>
</evidence>
<keyword evidence="3 7" id="KW-0812">Transmembrane</keyword>
<comment type="subcellular location">
    <subcellularLocation>
        <location evidence="1">Endoplasmic reticulum membrane</location>
    </subcellularLocation>
</comment>
<comment type="similarity">
    <text evidence="2">Belongs to the ERG2 family.</text>
</comment>
<keyword evidence="9" id="KW-1185">Reference proteome</keyword>